<dbReference type="EMBL" id="JAMWBK010000009">
    <property type="protein sequence ID" value="KAJ8902058.1"/>
    <property type="molecule type" value="Genomic_DNA"/>
</dbReference>
<accession>A0AAV8UHS5</accession>
<dbReference type="Proteomes" id="UP001157974">
    <property type="component" value="Unassembled WGS sequence"/>
</dbReference>
<evidence type="ECO:0000313" key="2">
    <source>
        <dbReference type="EMBL" id="KAJ8902058.1"/>
    </source>
</evidence>
<protein>
    <recommendedName>
        <fullName evidence="4">Golgi to ER traffic protein 4</fullName>
    </recommendedName>
</protein>
<evidence type="ECO:0000313" key="3">
    <source>
        <dbReference type="Proteomes" id="UP001157974"/>
    </source>
</evidence>
<comment type="similarity">
    <text evidence="1">Belongs to the GET4 family.</text>
</comment>
<dbReference type="Pfam" id="PF04190">
    <property type="entry name" value="GET4"/>
    <property type="match status" value="1"/>
</dbReference>
<dbReference type="GO" id="GO:0045048">
    <property type="term" value="P:protein insertion into ER membrane"/>
    <property type="evidence" value="ECO:0007669"/>
    <property type="project" value="InterPro"/>
</dbReference>
<dbReference type="PANTHER" id="PTHR12875">
    <property type="entry name" value="GOLGI TO ER TRAFFIC PROTEIN 4 HOMOLOG"/>
    <property type="match status" value="1"/>
</dbReference>
<sequence>MASVASLKKRFDSAIESSDLYTAEQTCRTIAHRLRTTRDGDESFHHARAREALESGALALLKLNGTQSGTSLALDYVNALRTDHVPFSEGKASLLEIVKAYGDTELSDEGEVEKLRFVKSCIDYSKTDLNNAGSKVEDKELNGIAAMSSWARRDFGAAQKYFLLSDQPEKFAEMLLEWSSTYGLKSEVDLFLTRAVLEYALRNNLQDAAVVHSAFVARYGDFSPLANFCEMLLKVLPKNDAYNLFKYLCEAYDSSLKRDESFPKTLGSLGKLYYGVEPPRHQGNALQDMMSGVMKSLMGGAPSRT</sequence>
<dbReference type="AlphaFoldDB" id="A0AAV8UHS5"/>
<dbReference type="PANTHER" id="PTHR12875:SF0">
    <property type="entry name" value="GOLGI TO ER TRAFFIC PROTEIN 4 HOMOLOG"/>
    <property type="match status" value="1"/>
</dbReference>
<keyword evidence="3" id="KW-1185">Reference proteome</keyword>
<dbReference type="InterPro" id="IPR011990">
    <property type="entry name" value="TPR-like_helical_dom_sf"/>
</dbReference>
<proteinExistence type="inferred from homology"/>
<name>A0AAV8UHS5_9RHOD</name>
<dbReference type="InterPro" id="IPR007317">
    <property type="entry name" value="GET4"/>
</dbReference>
<reference evidence="2 3" key="1">
    <citation type="journal article" date="2023" name="Nat. Commun.">
        <title>Origin of minicircular mitochondrial genomes in red algae.</title>
        <authorList>
            <person name="Lee Y."/>
            <person name="Cho C.H."/>
            <person name="Lee Y.M."/>
            <person name="Park S.I."/>
            <person name="Yang J.H."/>
            <person name="West J.A."/>
            <person name="Bhattacharya D."/>
            <person name="Yoon H.S."/>
        </authorList>
    </citation>
    <scope>NUCLEOTIDE SEQUENCE [LARGE SCALE GENOMIC DNA]</scope>
    <source>
        <strain evidence="2 3">CCMP1338</strain>
        <tissue evidence="2">Whole cell</tissue>
    </source>
</reference>
<evidence type="ECO:0008006" key="4">
    <source>
        <dbReference type="Google" id="ProtNLM"/>
    </source>
</evidence>
<gene>
    <name evidence="2" type="ORF">NDN08_006466</name>
</gene>
<evidence type="ECO:0000256" key="1">
    <source>
        <dbReference type="ARBA" id="ARBA00005351"/>
    </source>
</evidence>
<dbReference type="GO" id="GO:0005829">
    <property type="term" value="C:cytosol"/>
    <property type="evidence" value="ECO:0007669"/>
    <property type="project" value="TreeGrafter"/>
</dbReference>
<dbReference type="Gene3D" id="1.25.40.10">
    <property type="entry name" value="Tetratricopeptide repeat domain"/>
    <property type="match status" value="1"/>
</dbReference>
<organism evidence="2 3">
    <name type="scientific">Rhodosorus marinus</name>
    <dbReference type="NCBI Taxonomy" id="101924"/>
    <lineage>
        <taxon>Eukaryota</taxon>
        <taxon>Rhodophyta</taxon>
        <taxon>Stylonematophyceae</taxon>
        <taxon>Stylonematales</taxon>
        <taxon>Stylonemataceae</taxon>
        <taxon>Rhodosorus</taxon>
    </lineage>
</organism>
<comment type="caution">
    <text evidence="2">The sequence shown here is derived from an EMBL/GenBank/DDBJ whole genome shotgun (WGS) entry which is preliminary data.</text>
</comment>